<organism evidence="2 3">
    <name type="scientific">Microbacterium yannicii</name>
    <dbReference type="NCBI Taxonomy" id="671622"/>
    <lineage>
        <taxon>Bacteria</taxon>
        <taxon>Bacillati</taxon>
        <taxon>Actinomycetota</taxon>
        <taxon>Actinomycetes</taxon>
        <taxon>Micrococcales</taxon>
        <taxon>Microbacteriaceae</taxon>
        <taxon>Microbacterium</taxon>
    </lineage>
</organism>
<dbReference type="SUPFAM" id="SSF51569">
    <property type="entry name" value="Aldolase"/>
    <property type="match status" value="1"/>
</dbReference>
<dbReference type="Pfam" id="PF08666">
    <property type="entry name" value="SAF"/>
    <property type="match status" value="1"/>
</dbReference>
<gene>
    <name evidence="2" type="primary">pseI</name>
    <name evidence="2" type="ORF">GCM10025760_28100</name>
</gene>
<dbReference type="RefSeq" id="WP_194414134.1">
    <property type="nucleotide sequence ID" value="NZ_BAABKZ010000002.1"/>
</dbReference>
<evidence type="ECO:0000313" key="2">
    <source>
        <dbReference type="EMBL" id="GAA5095587.1"/>
    </source>
</evidence>
<dbReference type="PANTHER" id="PTHR42966:SF2">
    <property type="entry name" value="PSEUDAMINIC ACID SYNTHASE"/>
    <property type="match status" value="1"/>
</dbReference>
<dbReference type="SMART" id="SM00858">
    <property type="entry name" value="SAF"/>
    <property type="match status" value="1"/>
</dbReference>
<feature type="domain" description="AFP-like" evidence="1">
    <location>
        <begin position="296"/>
        <end position="351"/>
    </location>
</feature>
<dbReference type="PANTHER" id="PTHR42966">
    <property type="entry name" value="N-ACETYLNEURAMINATE SYNTHASE"/>
    <property type="match status" value="1"/>
</dbReference>
<comment type="caution">
    <text evidence="2">The sequence shown here is derived from an EMBL/GenBank/DDBJ whole genome shotgun (WGS) entry which is preliminary data.</text>
</comment>
<dbReference type="InterPro" id="IPR020030">
    <property type="entry name" value="Pseudaminic_synth_PseI"/>
</dbReference>
<dbReference type="NCBIfam" id="TIGR03586">
    <property type="entry name" value="PseI"/>
    <property type="match status" value="1"/>
</dbReference>
<dbReference type="InterPro" id="IPR013132">
    <property type="entry name" value="PseI/NeuA/B-like_N"/>
</dbReference>
<evidence type="ECO:0000259" key="1">
    <source>
        <dbReference type="PROSITE" id="PS50844"/>
    </source>
</evidence>
<dbReference type="EMBL" id="BAABKZ010000002">
    <property type="protein sequence ID" value="GAA5095587.1"/>
    <property type="molecule type" value="Genomic_DNA"/>
</dbReference>
<dbReference type="InterPro" id="IPR036732">
    <property type="entry name" value="AFP_Neu5c_C_sf"/>
</dbReference>
<reference evidence="3" key="1">
    <citation type="journal article" date="2019" name="Int. J. Syst. Evol. Microbiol.">
        <title>The Global Catalogue of Microorganisms (GCM) 10K type strain sequencing project: providing services to taxonomists for standard genome sequencing and annotation.</title>
        <authorList>
            <consortium name="The Broad Institute Genomics Platform"/>
            <consortium name="The Broad Institute Genome Sequencing Center for Infectious Disease"/>
            <person name="Wu L."/>
            <person name="Ma J."/>
        </authorList>
    </citation>
    <scope>NUCLEOTIDE SEQUENCE [LARGE SCALE GENOMIC DNA]</scope>
    <source>
        <strain evidence="3">JCM 18959</strain>
    </source>
</reference>
<dbReference type="InterPro" id="IPR013785">
    <property type="entry name" value="Aldolase_TIM"/>
</dbReference>
<evidence type="ECO:0000313" key="3">
    <source>
        <dbReference type="Proteomes" id="UP001501407"/>
    </source>
</evidence>
<dbReference type="Gene3D" id="3.20.20.70">
    <property type="entry name" value="Aldolase class I"/>
    <property type="match status" value="1"/>
</dbReference>
<protein>
    <submittedName>
        <fullName evidence="2">Pseudaminic acid synthase</fullName>
    </submittedName>
</protein>
<dbReference type="InterPro" id="IPR051690">
    <property type="entry name" value="PseI-like"/>
</dbReference>
<dbReference type="SUPFAM" id="SSF51269">
    <property type="entry name" value="AFP III-like domain"/>
    <property type="match status" value="1"/>
</dbReference>
<dbReference type="InterPro" id="IPR057736">
    <property type="entry name" value="SAF_PseI/NeuA/NeuB"/>
</dbReference>
<proteinExistence type="predicted"/>
<dbReference type="Gene3D" id="3.90.1210.10">
    <property type="entry name" value="Antifreeze-like/N-acetylneuraminic acid synthase C-terminal domain"/>
    <property type="match status" value="1"/>
</dbReference>
<dbReference type="CDD" id="cd11615">
    <property type="entry name" value="SAF_NeuB_like"/>
    <property type="match status" value="1"/>
</dbReference>
<dbReference type="InterPro" id="IPR013974">
    <property type="entry name" value="SAF"/>
</dbReference>
<dbReference type="Proteomes" id="UP001501407">
    <property type="component" value="Unassembled WGS sequence"/>
</dbReference>
<dbReference type="Pfam" id="PF03102">
    <property type="entry name" value="NeuB"/>
    <property type="match status" value="1"/>
</dbReference>
<accession>A0ABP9MK57</accession>
<dbReference type="InterPro" id="IPR006190">
    <property type="entry name" value="SAF_AFP_Neu5Ac"/>
</dbReference>
<name>A0ABP9MK57_9MICO</name>
<dbReference type="PROSITE" id="PS50844">
    <property type="entry name" value="AFP_LIKE"/>
    <property type="match status" value="1"/>
</dbReference>
<keyword evidence="3" id="KW-1185">Reference proteome</keyword>
<sequence length="351" mass="36977">MTPHAVIIAGRPVGTEHPPFVIAEVSGNHGGDLDRALAIIDAAADAGADAVKFQTYTADTITIDVDARAFRVSDEHGLWGGRTLYELYTQAHTPWAWHEAMFARARERGVIPFSSPFDATAVALLEGLDAPAYKIASLEIGDTALLRTVAATGRPVILSNGAASLLEATQAIQTLRDGGAAEIILLSCVSSYPADPREANVRSIPTLRAALDVEVGFSDHTPGIGAALAAVAHGASVIEKHLTISRADGGVDAAFSLEPGEFALLTQEARHAWEALGDATPGFTPGEAESRRLRRSLWVVEDVRAGAVVSADNVRSIRPAGGLAPSDWATVAGRTFARDVRRGTPLSWDLI</sequence>